<dbReference type="InterPro" id="IPR036691">
    <property type="entry name" value="Endo/exonu/phosph_ase_sf"/>
</dbReference>
<reference evidence="4" key="1">
    <citation type="submission" date="2016-06" db="UniProtKB">
        <authorList>
            <consortium name="WormBaseParasite"/>
        </authorList>
    </citation>
    <scope>IDENTIFICATION</scope>
</reference>
<organism evidence="4">
    <name type="scientific">Echinostoma caproni</name>
    <dbReference type="NCBI Taxonomy" id="27848"/>
    <lineage>
        <taxon>Eukaryota</taxon>
        <taxon>Metazoa</taxon>
        <taxon>Spiralia</taxon>
        <taxon>Lophotrochozoa</taxon>
        <taxon>Platyhelminthes</taxon>
        <taxon>Trematoda</taxon>
        <taxon>Digenea</taxon>
        <taxon>Plagiorchiida</taxon>
        <taxon>Echinostomata</taxon>
        <taxon>Echinostomatoidea</taxon>
        <taxon>Echinostomatidae</taxon>
        <taxon>Echinostoma</taxon>
    </lineage>
</organism>
<evidence type="ECO:0000313" key="2">
    <source>
        <dbReference type="EMBL" id="VDP36771.1"/>
    </source>
</evidence>
<sequence length="83" mass="9104">MGAISLLSRTNSATIAGVYRSPGANIEEDEQLIRALDVLAQSQQKLVIAGDFNLPGLQWTTETCSESAPEEMFLEWIHSRAIL</sequence>
<evidence type="ECO:0000259" key="1">
    <source>
        <dbReference type="Pfam" id="PF14529"/>
    </source>
</evidence>
<dbReference type="OrthoDB" id="6152807at2759"/>
<gene>
    <name evidence="2" type="ORF">ECPE_LOCUS1332</name>
</gene>
<dbReference type="AlphaFoldDB" id="A0A183A2Z7"/>
<dbReference type="Pfam" id="PF14529">
    <property type="entry name" value="Exo_endo_phos_2"/>
    <property type="match status" value="1"/>
</dbReference>
<reference evidence="2 3" key="2">
    <citation type="submission" date="2018-11" db="EMBL/GenBank/DDBJ databases">
        <authorList>
            <consortium name="Pathogen Informatics"/>
        </authorList>
    </citation>
    <scope>NUCLEOTIDE SEQUENCE [LARGE SCALE GENOMIC DNA]</scope>
    <source>
        <strain evidence="2 3">Egypt</strain>
    </source>
</reference>
<dbReference type="Proteomes" id="UP000272942">
    <property type="component" value="Unassembled WGS sequence"/>
</dbReference>
<dbReference type="EMBL" id="UZAN01007566">
    <property type="protein sequence ID" value="VDP36771.1"/>
    <property type="molecule type" value="Genomic_DNA"/>
</dbReference>
<dbReference type="GO" id="GO:0003824">
    <property type="term" value="F:catalytic activity"/>
    <property type="evidence" value="ECO:0007669"/>
    <property type="project" value="InterPro"/>
</dbReference>
<dbReference type="SUPFAM" id="SSF56219">
    <property type="entry name" value="DNase I-like"/>
    <property type="match status" value="1"/>
</dbReference>
<dbReference type="Gene3D" id="3.60.10.10">
    <property type="entry name" value="Endonuclease/exonuclease/phosphatase"/>
    <property type="match status" value="1"/>
</dbReference>
<feature type="domain" description="Endonuclease/exonuclease/phosphatase" evidence="1">
    <location>
        <begin position="15"/>
        <end position="80"/>
    </location>
</feature>
<dbReference type="WBParaSite" id="ECPE_0000133201-mRNA-1">
    <property type="protein sequence ID" value="ECPE_0000133201-mRNA-1"/>
    <property type="gene ID" value="ECPE_0000133201"/>
</dbReference>
<name>A0A183A2Z7_9TREM</name>
<evidence type="ECO:0000313" key="4">
    <source>
        <dbReference type="WBParaSite" id="ECPE_0000133201-mRNA-1"/>
    </source>
</evidence>
<proteinExistence type="predicted"/>
<accession>A0A183A2Z7</accession>
<dbReference type="InterPro" id="IPR005135">
    <property type="entry name" value="Endo/exonuclease/phosphatase"/>
</dbReference>
<keyword evidence="3" id="KW-1185">Reference proteome</keyword>
<evidence type="ECO:0000313" key="3">
    <source>
        <dbReference type="Proteomes" id="UP000272942"/>
    </source>
</evidence>
<protein>
    <submittedName>
        <fullName evidence="4">Endo/exonuclease/phosphatase domain-containing protein</fullName>
    </submittedName>
</protein>